<dbReference type="OrthoDB" id="7316074at2"/>
<feature type="domain" description="Acyl-CoA dehydrogenase C-terminal" evidence="3">
    <location>
        <begin position="250"/>
        <end position="377"/>
    </location>
</feature>
<dbReference type="EMBL" id="CP040818">
    <property type="protein sequence ID" value="QDL93615.1"/>
    <property type="molecule type" value="Genomic_DNA"/>
</dbReference>
<dbReference type="InterPro" id="IPR036250">
    <property type="entry name" value="AcylCo_DH-like_C"/>
</dbReference>
<evidence type="ECO:0000259" key="3">
    <source>
        <dbReference type="Pfam" id="PF08028"/>
    </source>
</evidence>
<dbReference type="GO" id="GO:0050660">
    <property type="term" value="F:flavin adenine dinucleotide binding"/>
    <property type="evidence" value="ECO:0007669"/>
    <property type="project" value="InterPro"/>
</dbReference>
<evidence type="ECO:0000259" key="2">
    <source>
        <dbReference type="Pfam" id="PF02771"/>
    </source>
</evidence>
<dbReference type="KEGG" id="ppru:FDP22_06620"/>
<proteinExistence type="predicted"/>
<dbReference type="InterPro" id="IPR046373">
    <property type="entry name" value="Acyl-CoA_Oxase/DH_mid-dom_sf"/>
</dbReference>
<evidence type="ECO:0000313" key="4">
    <source>
        <dbReference type="EMBL" id="QDL93615.1"/>
    </source>
</evidence>
<accession>A0A5B8FYM6</accession>
<feature type="domain" description="Acyl-CoA dehydrogenase/oxidase N-terminal" evidence="2">
    <location>
        <begin position="29"/>
        <end position="96"/>
    </location>
</feature>
<dbReference type="GO" id="GO:0016627">
    <property type="term" value="F:oxidoreductase activity, acting on the CH-CH group of donors"/>
    <property type="evidence" value="ECO:0007669"/>
    <property type="project" value="InterPro"/>
</dbReference>
<dbReference type="AlphaFoldDB" id="A0A5B8FYM6"/>
<dbReference type="PIRSF" id="PIRSF016578">
    <property type="entry name" value="HsaA"/>
    <property type="match status" value="1"/>
</dbReference>
<dbReference type="SUPFAM" id="SSF56645">
    <property type="entry name" value="Acyl-CoA dehydrogenase NM domain-like"/>
    <property type="match status" value="1"/>
</dbReference>
<dbReference type="InterPro" id="IPR013786">
    <property type="entry name" value="AcylCoA_DH/ox_N"/>
</dbReference>
<keyword evidence="1" id="KW-0560">Oxidoreductase</keyword>
<organism evidence="4 5">
    <name type="scientific">Paroceanicella profunda</name>
    <dbReference type="NCBI Taxonomy" id="2579971"/>
    <lineage>
        <taxon>Bacteria</taxon>
        <taxon>Pseudomonadati</taxon>
        <taxon>Pseudomonadota</taxon>
        <taxon>Alphaproteobacteria</taxon>
        <taxon>Rhodobacterales</taxon>
        <taxon>Paracoccaceae</taxon>
        <taxon>Paroceanicella</taxon>
    </lineage>
</organism>
<dbReference type="Gene3D" id="1.20.140.10">
    <property type="entry name" value="Butyryl-CoA Dehydrogenase, subunit A, domain 3"/>
    <property type="match status" value="1"/>
</dbReference>
<keyword evidence="5" id="KW-1185">Reference proteome</keyword>
<dbReference type="InterPro" id="IPR037069">
    <property type="entry name" value="AcylCoA_DH/ox_N_sf"/>
</dbReference>
<dbReference type="Pfam" id="PF08028">
    <property type="entry name" value="Acyl-CoA_dh_2"/>
    <property type="match status" value="1"/>
</dbReference>
<reference evidence="4 5" key="1">
    <citation type="submission" date="2019-06" db="EMBL/GenBank/DDBJ databases">
        <title>Genome sequence of Rhodobacteraceae bacterium D4M1.</title>
        <authorList>
            <person name="Cao J."/>
        </authorList>
    </citation>
    <scope>NUCLEOTIDE SEQUENCE [LARGE SCALE GENOMIC DNA]</scope>
    <source>
        <strain evidence="4 5">D4M1</strain>
    </source>
</reference>
<dbReference type="InterPro" id="IPR009100">
    <property type="entry name" value="AcylCoA_DH/oxidase_NM_dom_sf"/>
</dbReference>
<dbReference type="Gene3D" id="1.10.540.10">
    <property type="entry name" value="Acyl-CoA dehydrogenase/oxidase, N-terminal domain"/>
    <property type="match status" value="1"/>
</dbReference>
<dbReference type="Pfam" id="PF02771">
    <property type="entry name" value="Acyl-CoA_dh_N"/>
    <property type="match status" value="1"/>
</dbReference>
<dbReference type="Proteomes" id="UP000305888">
    <property type="component" value="Chromosome"/>
</dbReference>
<evidence type="ECO:0000256" key="1">
    <source>
        <dbReference type="ARBA" id="ARBA00023002"/>
    </source>
</evidence>
<evidence type="ECO:0000313" key="5">
    <source>
        <dbReference type="Proteomes" id="UP000305888"/>
    </source>
</evidence>
<dbReference type="Gene3D" id="2.40.110.10">
    <property type="entry name" value="Butyryl-CoA Dehydrogenase, subunit A, domain 2"/>
    <property type="match status" value="1"/>
</dbReference>
<protein>
    <submittedName>
        <fullName evidence="4">Acyl-CoA dehydrogenase</fullName>
    </submittedName>
</protein>
<name>A0A5B8FYM6_9RHOB</name>
<dbReference type="InterPro" id="IPR013107">
    <property type="entry name" value="Acyl-CoA_DH_C"/>
</dbReference>
<gene>
    <name evidence="4" type="ORF">FDP22_06620</name>
</gene>
<dbReference type="SUPFAM" id="SSF47203">
    <property type="entry name" value="Acyl-CoA dehydrogenase C-terminal domain-like"/>
    <property type="match status" value="1"/>
</dbReference>
<sequence length="406" mass="43776">MFATPAAAADDLSPAAFHARLDGILPLIESRAAEAEAQGHLTDDVVAAMRAAGLYTMLYPRVVGGAELLPIDAMRLAERIAYAHGSAAWCMMGSNMEGTTMSIYIDQEGVDTVFAKGPDITISGNGVPRGYARPVEGGWMIKGNWSYGSGIHHAEWVHSGCFVTDQDGNMQFGEAGQPKIIVCHHPRETIRLLGNWDVLGLRATGSYDYVLDGMDELFLPACMAYDFDISAPLRGGPQGALGLAGFSALAHTSWAIGVGRRALDELKKVIVARVDAFGKSSDSASFRFQYAQAEARYRAATAFAHEAWQDISDTNARGETHSQDQLTLVKLALRHIHDVVSETGTFAYRQARGAGLRDTVLQRSWRDIHAGTQHVLMADQMVEECGRGLLGIAPPDAPWTVFGIAG</sequence>